<gene>
    <name evidence="1" type="ORF">GCM10023335_55190</name>
</gene>
<dbReference type="Proteomes" id="UP001501759">
    <property type="component" value="Unassembled WGS sequence"/>
</dbReference>
<accession>A0ABP9JA77</accession>
<comment type="caution">
    <text evidence="1">The sequence shown here is derived from an EMBL/GenBank/DDBJ whole genome shotgun (WGS) entry which is preliminary data.</text>
</comment>
<evidence type="ECO:0000313" key="1">
    <source>
        <dbReference type="EMBL" id="GAA5022904.1"/>
    </source>
</evidence>
<evidence type="ECO:0000313" key="2">
    <source>
        <dbReference type="Proteomes" id="UP001501759"/>
    </source>
</evidence>
<reference evidence="2" key="1">
    <citation type="journal article" date="2019" name="Int. J. Syst. Evol. Microbiol.">
        <title>The Global Catalogue of Microorganisms (GCM) 10K type strain sequencing project: providing services to taxonomists for standard genome sequencing and annotation.</title>
        <authorList>
            <consortium name="The Broad Institute Genomics Platform"/>
            <consortium name="The Broad Institute Genome Sequencing Center for Infectious Disease"/>
            <person name="Wu L."/>
            <person name="Ma J."/>
        </authorList>
    </citation>
    <scope>NUCLEOTIDE SEQUENCE [LARGE SCALE GENOMIC DNA]</scope>
    <source>
        <strain evidence="2">JCM 18409</strain>
    </source>
</reference>
<keyword evidence="2" id="KW-1185">Reference proteome</keyword>
<proteinExistence type="predicted"/>
<sequence length="152" mass="16289">MKNIEELSQDPSDPARDRLLSTYAQLMESRRATLAASANIVKEVRALNERIFRSTLADKLDDADQAVQGLENWRRSDSAVSRDLALDSSAGALSDMLQLESTGAYPPLALALGHIQILGARLAVLSEADPGFGKSSVARRPIQAGIVSSVTV</sequence>
<name>A0ABP9JA77_9ACTN</name>
<dbReference type="EMBL" id="BAABKB010000023">
    <property type="protein sequence ID" value="GAA5022904.1"/>
    <property type="molecule type" value="Genomic_DNA"/>
</dbReference>
<dbReference type="RefSeq" id="WP_345654953.1">
    <property type="nucleotide sequence ID" value="NZ_BAABKB010000023.1"/>
</dbReference>
<organism evidence="1 2">
    <name type="scientific">Streptomyces siamensis</name>
    <dbReference type="NCBI Taxonomy" id="1274986"/>
    <lineage>
        <taxon>Bacteria</taxon>
        <taxon>Bacillati</taxon>
        <taxon>Actinomycetota</taxon>
        <taxon>Actinomycetes</taxon>
        <taxon>Kitasatosporales</taxon>
        <taxon>Streptomycetaceae</taxon>
        <taxon>Streptomyces</taxon>
    </lineage>
</organism>
<protein>
    <submittedName>
        <fullName evidence="1">Uncharacterized protein</fullName>
    </submittedName>
</protein>